<dbReference type="RefSeq" id="YP_009476656.1">
    <property type="nucleotide sequence ID" value="NC_037452.1"/>
</dbReference>
<keyword evidence="3" id="KW-0687">Ribonucleoprotein</keyword>
<protein>
    <submittedName>
        <fullName evidence="4">Ribosomal protein S8</fullName>
    </submittedName>
</protein>
<keyword evidence="2 4" id="KW-0689">Ribosomal protein</keyword>
<dbReference type="InterPro" id="IPR035987">
    <property type="entry name" value="Ribosomal_uS8_sf"/>
</dbReference>
<evidence type="ECO:0000256" key="2">
    <source>
        <dbReference type="ARBA" id="ARBA00022980"/>
    </source>
</evidence>
<dbReference type="Gene3D" id="3.30.1490.10">
    <property type="match status" value="1"/>
</dbReference>
<accession>A0A2P1G873</accession>
<dbReference type="GeneID" id="36493062"/>
<dbReference type="GO" id="GO:0006412">
    <property type="term" value="P:translation"/>
    <property type="evidence" value="ECO:0007669"/>
    <property type="project" value="InterPro"/>
</dbReference>
<organism evidence="4">
    <name type="scientific">Storeatula sp. CCMP1868</name>
    <dbReference type="NCBI Taxonomy" id="195070"/>
    <lineage>
        <taxon>Eukaryota</taxon>
        <taxon>Cryptophyceae</taxon>
        <taxon>Pyrenomonadales</taxon>
        <taxon>Pyrenomonadaceae</taxon>
        <taxon>Storeatula</taxon>
    </lineage>
</organism>
<keyword evidence="4" id="KW-0496">Mitochondrion</keyword>
<dbReference type="InterPro" id="IPR000630">
    <property type="entry name" value="Ribosomal_uS8"/>
</dbReference>
<geneLocation type="mitochondrion" evidence="4"/>
<sequence>MKDTLIRHFLSNINNLNRKKHAFAQLDYNKTNHFIATFLTKEGYLRGFFFFQKYLKKKICVIPKYDVEDKSSILFIEKKNKFFNNSQFIKRKGLTKICNGLGIGLISTIKGFISNESTFWLKIGGKHIFKLK</sequence>
<dbReference type="Gene3D" id="3.30.1370.30">
    <property type="match status" value="1"/>
</dbReference>
<dbReference type="EMBL" id="MG680943">
    <property type="protein sequence ID" value="AVM81149.1"/>
    <property type="molecule type" value="Genomic_DNA"/>
</dbReference>
<proteinExistence type="inferred from homology"/>
<evidence type="ECO:0000256" key="1">
    <source>
        <dbReference type="ARBA" id="ARBA00006471"/>
    </source>
</evidence>
<dbReference type="GO" id="GO:1990904">
    <property type="term" value="C:ribonucleoprotein complex"/>
    <property type="evidence" value="ECO:0007669"/>
    <property type="project" value="UniProtKB-KW"/>
</dbReference>
<dbReference type="GO" id="GO:0005840">
    <property type="term" value="C:ribosome"/>
    <property type="evidence" value="ECO:0007669"/>
    <property type="project" value="UniProtKB-KW"/>
</dbReference>
<reference evidence="4" key="1">
    <citation type="journal article" date="2018" name="BMC Genomics">
        <title>Comparative mitochondrial genomics of cryptophyte algae: gene shuffling and dynamic mobile genetic elements.</title>
        <authorList>
            <person name="Kim J.I."/>
            <person name="Yoon H.S."/>
            <person name="Yi G."/>
            <person name="Shin W."/>
            <person name="Archibald J.M."/>
        </authorList>
    </citation>
    <scope>NUCLEOTIDE SEQUENCE</scope>
    <source>
        <strain evidence="4">CCMP1868</strain>
    </source>
</reference>
<dbReference type="AlphaFoldDB" id="A0A2P1G873"/>
<dbReference type="Pfam" id="PF00410">
    <property type="entry name" value="Ribosomal_S8"/>
    <property type="match status" value="1"/>
</dbReference>
<evidence type="ECO:0000256" key="3">
    <source>
        <dbReference type="ARBA" id="ARBA00023274"/>
    </source>
</evidence>
<evidence type="ECO:0000313" key="4">
    <source>
        <dbReference type="EMBL" id="AVM81149.1"/>
    </source>
</evidence>
<gene>
    <name evidence="4" type="primary">rps8</name>
    <name evidence="4" type="ORF">StoMt_p020</name>
</gene>
<comment type="similarity">
    <text evidence="1">Belongs to the universal ribosomal protein uS8 family.</text>
</comment>
<name>A0A2P1G873_9CRYP</name>
<dbReference type="SUPFAM" id="SSF56047">
    <property type="entry name" value="Ribosomal protein S8"/>
    <property type="match status" value="1"/>
</dbReference>
<dbReference type="GO" id="GO:0003735">
    <property type="term" value="F:structural constituent of ribosome"/>
    <property type="evidence" value="ECO:0007669"/>
    <property type="project" value="InterPro"/>
</dbReference>